<feature type="transmembrane region" description="Helical" evidence="7">
    <location>
        <begin position="139"/>
        <end position="156"/>
    </location>
</feature>
<proteinExistence type="predicted"/>
<dbReference type="GO" id="GO:0015297">
    <property type="term" value="F:antiporter activity"/>
    <property type="evidence" value="ECO:0007669"/>
    <property type="project" value="InterPro"/>
</dbReference>
<dbReference type="InterPro" id="IPR048279">
    <property type="entry name" value="MdtK-like"/>
</dbReference>
<feature type="transmembrane region" description="Helical" evidence="7">
    <location>
        <begin position="390"/>
        <end position="410"/>
    </location>
</feature>
<dbReference type="EMBL" id="AXZF01000028">
    <property type="protein sequence ID" value="ERT69391.1"/>
    <property type="molecule type" value="Genomic_DNA"/>
</dbReference>
<feature type="transmembrane region" description="Helical" evidence="7">
    <location>
        <begin position="98"/>
        <end position="119"/>
    </location>
</feature>
<dbReference type="InterPro" id="IPR023298">
    <property type="entry name" value="ATPase_P-typ_TM_dom_sf"/>
</dbReference>
<dbReference type="InterPro" id="IPR051327">
    <property type="entry name" value="MATE_MepA_subfamily"/>
</dbReference>
<gene>
    <name evidence="8" type="ORF">HMPREF0202_00753</name>
</gene>
<dbReference type="InterPro" id="IPR002528">
    <property type="entry name" value="MATE_fam"/>
</dbReference>
<name>U7VD15_9FUSO</name>
<feature type="transmembrane region" description="Helical" evidence="7">
    <location>
        <begin position="356"/>
        <end position="378"/>
    </location>
</feature>
<evidence type="ECO:0000256" key="4">
    <source>
        <dbReference type="ARBA" id="ARBA00022692"/>
    </source>
</evidence>
<evidence type="ECO:0000256" key="1">
    <source>
        <dbReference type="ARBA" id="ARBA00004651"/>
    </source>
</evidence>
<dbReference type="PANTHER" id="PTHR43823:SF3">
    <property type="entry name" value="MULTIDRUG EXPORT PROTEIN MEPA"/>
    <property type="match status" value="1"/>
</dbReference>
<evidence type="ECO:0000313" key="9">
    <source>
        <dbReference type="Proteomes" id="UP000017081"/>
    </source>
</evidence>
<evidence type="ECO:0008006" key="10">
    <source>
        <dbReference type="Google" id="ProtNLM"/>
    </source>
</evidence>
<dbReference type="STRING" id="1319815.HMPREF0202_00753"/>
<reference evidence="8 9" key="1">
    <citation type="submission" date="2013-08" db="EMBL/GenBank/DDBJ databases">
        <authorList>
            <person name="Weinstock G."/>
            <person name="Sodergren E."/>
            <person name="Wylie T."/>
            <person name="Fulton L."/>
            <person name="Fulton R."/>
            <person name="Fronick C."/>
            <person name="O'Laughlin M."/>
            <person name="Godfrey J."/>
            <person name="Miner T."/>
            <person name="Herter B."/>
            <person name="Appelbaum E."/>
            <person name="Cordes M."/>
            <person name="Lek S."/>
            <person name="Wollam A."/>
            <person name="Pepin K.H."/>
            <person name="Palsikar V.B."/>
            <person name="Mitreva M."/>
            <person name="Wilson R.K."/>
        </authorList>
    </citation>
    <scope>NUCLEOTIDE SEQUENCE [LARGE SCALE GENOMIC DNA]</scope>
    <source>
        <strain evidence="8 9">ATCC BAA-474</strain>
    </source>
</reference>
<dbReference type="Pfam" id="PF01554">
    <property type="entry name" value="MatE"/>
    <property type="match status" value="2"/>
</dbReference>
<keyword evidence="5 7" id="KW-1133">Transmembrane helix</keyword>
<dbReference type="NCBIfam" id="TIGR00797">
    <property type="entry name" value="matE"/>
    <property type="match status" value="1"/>
</dbReference>
<keyword evidence="3" id="KW-1003">Cell membrane</keyword>
<dbReference type="eggNOG" id="COG0534">
    <property type="taxonomic scope" value="Bacteria"/>
</dbReference>
<dbReference type="GO" id="GO:0005886">
    <property type="term" value="C:plasma membrane"/>
    <property type="evidence" value="ECO:0007669"/>
    <property type="project" value="UniProtKB-SubCell"/>
</dbReference>
<dbReference type="RefSeq" id="WP_023050299.1">
    <property type="nucleotide sequence ID" value="NZ_CP173065.2"/>
</dbReference>
<dbReference type="SUPFAM" id="SSF81665">
    <property type="entry name" value="Calcium ATPase, transmembrane domain M"/>
    <property type="match status" value="1"/>
</dbReference>
<sequence length="445" mass="49287">MQDLSLKFEKQSTLTTILKFSIPSSLGAIIGMLCVLTDRYFIGQVAGREGMAAIALVFPYAMIINSFNFAFSGIAIIIGVKLGSKDREGAEKVLCTGFLWILIVGVLLTIFLFLFNIPILKILGASSSNIASAIEYTNFLIPIATFQIILGQSTLVRGIGDSVTAMGVNIFTGVFNVILDYLFIIKFDMGIGGAALATLIATALSAFYILFYFFKSDVITFSKKYFSLDLKILKEIFKIGSPRFYNQLLQSSVITVTNRQAGVYGGDIATAAIGIISICRSVMNTSLQGFNQGTAAIISYTFGSKNYERVKEVLKIQLYTVISVSTILVLLMLFNTEKIVSFFIKNDPPLVEFTVSAMRLNLFLMPFTAMFLACNNFFQSIKDSVIATRFFMLRIVILNIPLVYILGYFFKEIGVWLAFPISDTLVAIVMFFLTIKKIRKISPDN</sequence>
<dbReference type="AlphaFoldDB" id="U7VD15"/>
<dbReference type="PIRSF" id="PIRSF006603">
    <property type="entry name" value="DinF"/>
    <property type="match status" value="1"/>
</dbReference>
<dbReference type="HOGENOM" id="CLU_012893_0_0_0"/>
<protein>
    <recommendedName>
        <fullName evidence="10">MATE efflux family protein</fullName>
    </recommendedName>
</protein>
<evidence type="ECO:0000256" key="3">
    <source>
        <dbReference type="ARBA" id="ARBA00022475"/>
    </source>
</evidence>
<evidence type="ECO:0000256" key="6">
    <source>
        <dbReference type="ARBA" id="ARBA00023136"/>
    </source>
</evidence>
<evidence type="ECO:0000256" key="7">
    <source>
        <dbReference type="SAM" id="Phobius"/>
    </source>
</evidence>
<keyword evidence="4 7" id="KW-0812">Transmembrane</keyword>
<feature type="transmembrane region" description="Helical" evidence="7">
    <location>
        <begin position="163"/>
        <end position="185"/>
    </location>
</feature>
<feature type="transmembrane region" description="Helical" evidence="7">
    <location>
        <begin position="191"/>
        <end position="214"/>
    </location>
</feature>
<evidence type="ECO:0000256" key="2">
    <source>
        <dbReference type="ARBA" id="ARBA00022448"/>
    </source>
</evidence>
<feature type="transmembrane region" description="Helical" evidence="7">
    <location>
        <begin position="20"/>
        <end position="42"/>
    </location>
</feature>
<keyword evidence="6 7" id="KW-0472">Membrane</keyword>
<dbReference type="PANTHER" id="PTHR43823">
    <property type="entry name" value="SPORULATION PROTEIN YKVU"/>
    <property type="match status" value="1"/>
</dbReference>
<feature type="transmembrane region" description="Helical" evidence="7">
    <location>
        <begin position="316"/>
        <end position="336"/>
    </location>
</feature>
<accession>U7VD15</accession>
<feature type="transmembrane region" description="Helical" evidence="7">
    <location>
        <begin position="54"/>
        <end position="78"/>
    </location>
</feature>
<keyword evidence="9" id="KW-1185">Reference proteome</keyword>
<feature type="transmembrane region" description="Helical" evidence="7">
    <location>
        <begin position="416"/>
        <end position="435"/>
    </location>
</feature>
<comment type="subcellular location">
    <subcellularLocation>
        <location evidence="1">Cell membrane</location>
        <topology evidence="1">Multi-pass membrane protein</topology>
    </subcellularLocation>
</comment>
<keyword evidence="2" id="KW-0813">Transport</keyword>
<comment type="caution">
    <text evidence="8">The sequence shown here is derived from an EMBL/GenBank/DDBJ whole genome shotgun (WGS) entry which is preliminary data.</text>
</comment>
<dbReference type="Proteomes" id="UP000017081">
    <property type="component" value="Unassembled WGS sequence"/>
</dbReference>
<dbReference type="GO" id="GO:0042910">
    <property type="term" value="F:xenobiotic transmembrane transporter activity"/>
    <property type="evidence" value="ECO:0007669"/>
    <property type="project" value="InterPro"/>
</dbReference>
<evidence type="ECO:0000313" key="8">
    <source>
        <dbReference type="EMBL" id="ERT69391.1"/>
    </source>
</evidence>
<evidence type="ECO:0000256" key="5">
    <source>
        <dbReference type="ARBA" id="ARBA00022989"/>
    </source>
</evidence>
<organism evidence="8 9">
    <name type="scientific">Cetobacterium somerae ATCC BAA-474</name>
    <dbReference type="NCBI Taxonomy" id="1319815"/>
    <lineage>
        <taxon>Bacteria</taxon>
        <taxon>Fusobacteriati</taxon>
        <taxon>Fusobacteriota</taxon>
        <taxon>Fusobacteriia</taxon>
        <taxon>Fusobacteriales</taxon>
        <taxon>Fusobacteriaceae</taxon>
        <taxon>Cetobacterium</taxon>
    </lineage>
</organism>